<feature type="non-terminal residue" evidence="1">
    <location>
        <position position="1"/>
    </location>
</feature>
<keyword evidence="2" id="KW-1185">Reference proteome</keyword>
<comment type="caution">
    <text evidence="1">The sequence shown here is derived from an EMBL/GenBank/DDBJ whole genome shotgun (WGS) entry which is preliminary data.</text>
</comment>
<sequence>LKKKEELIDPRDKEDLKTIQELYETDLNIQLETINEDINKKDLTRLCKE</sequence>
<evidence type="ECO:0000313" key="2">
    <source>
        <dbReference type="Proteomes" id="UP000789901"/>
    </source>
</evidence>
<organism evidence="1 2">
    <name type="scientific">Gigaspora margarita</name>
    <dbReference type="NCBI Taxonomy" id="4874"/>
    <lineage>
        <taxon>Eukaryota</taxon>
        <taxon>Fungi</taxon>
        <taxon>Fungi incertae sedis</taxon>
        <taxon>Mucoromycota</taxon>
        <taxon>Glomeromycotina</taxon>
        <taxon>Glomeromycetes</taxon>
        <taxon>Diversisporales</taxon>
        <taxon>Gigasporaceae</taxon>
        <taxon>Gigaspora</taxon>
    </lineage>
</organism>
<evidence type="ECO:0000313" key="1">
    <source>
        <dbReference type="EMBL" id="CAG8807735.1"/>
    </source>
</evidence>
<dbReference type="Proteomes" id="UP000789901">
    <property type="component" value="Unassembled WGS sequence"/>
</dbReference>
<proteinExistence type="predicted"/>
<protein>
    <submittedName>
        <fullName evidence="1">27982_t:CDS:1</fullName>
    </submittedName>
</protein>
<reference evidence="1 2" key="1">
    <citation type="submission" date="2021-06" db="EMBL/GenBank/DDBJ databases">
        <authorList>
            <person name="Kallberg Y."/>
            <person name="Tangrot J."/>
            <person name="Rosling A."/>
        </authorList>
    </citation>
    <scope>NUCLEOTIDE SEQUENCE [LARGE SCALE GENOMIC DNA]</scope>
    <source>
        <strain evidence="1 2">120-4 pot B 10/14</strain>
    </source>
</reference>
<dbReference type="EMBL" id="CAJVQB010026037">
    <property type="protein sequence ID" value="CAG8807735.1"/>
    <property type="molecule type" value="Genomic_DNA"/>
</dbReference>
<gene>
    <name evidence="1" type="ORF">GMARGA_LOCUS24560</name>
</gene>
<accession>A0ABN7W0Y1</accession>
<name>A0ABN7W0Y1_GIGMA</name>